<evidence type="ECO:0000313" key="2">
    <source>
        <dbReference type="EMBL" id="KAF7348326.1"/>
    </source>
</evidence>
<dbReference type="Proteomes" id="UP000623467">
    <property type="component" value="Unassembled WGS sequence"/>
</dbReference>
<comment type="caution">
    <text evidence="2">The sequence shown here is derived from an EMBL/GenBank/DDBJ whole genome shotgun (WGS) entry which is preliminary data.</text>
</comment>
<reference evidence="2" key="1">
    <citation type="submission" date="2020-05" db="EMBL/GenBank/DDBJ databases">
        <title>Mycena genomes resolve the evolution of fungal bioluminescence.</title>
        <authorList>
            <person name="Tsai I.J."/>
        </authorList>
    </citation>
    <scope>NUCLEOTIDE SEQUENCE</scope>
    <source>
        <strain evidence="2">160909Yilan</strain>
    </source>
</reference>
<keyword evidence="3" id="KW-1185">Reference proteome</keyword>
<proteinExistence type="predicted"/>
<dbReference type="AlphaFoldDB" id="A0A8H7CUC8"/>
<feature type="compositionally biased region" description="Low complexity" evidence="1">
    <location>
        <begin position="1"/>
        <end position="20"/>
    </location>
</feature>
<protein>
    <submittedName>
        <fullName evidence="2">Uncharacterized protein</fullName>
    </submittedName>
</protein>
<organism evidence="2 3">
    <name type="scientific">Mycena sanguinolenta</name>
    <dbReference type="NCBI Taxonomy" id="230812"/>
    <lineage>
        <taxon>Eukaryota</taxon>
        <taxon>Fungi</taxon>
        <taxon>Dikarya</taxon>
        <taxon>Basidiomycota</taxon>
        <taxon>Agaricomycotina</taxon>
        <taxon>Agaricomycetes</taxon>
        <taxon>Agaricomycetidae</taxon>
        <taxon>Agaricales</taxon>
        <taxon>Marasmiineae</taxon>
        <taxon>Mycenaceae</taxon>
        <taxon>Mycena</taxon>
    </lineage>
</organism>
<sequence length="234" mass="26015">MKSTLSSASPSSLRSTRFSPYKPPLTPRPSTMTLRHGTRLRTARLNRSAALDCWLKNNITDDALHLPDRNPGPEEALCVIYMSVAKGAVEGDFKNPDTYRLSFNTEDAESRSPLVRLGWFVGSNEEGDAPLWTRILTPGRLHYFMEPKTFAAQLMCGMTNIRVESVSSADISPQMCRWALTASKGTWVEQAVNAHCQGIDKSSDERRGGFPSIVSVGEARRAKFVKYIPPYDSD</sequence>
<name>A0A8H7CUC8_9AGAR</name>
<evidence type="ECO:0000313" key="3">
    <source>
        <dbReference type="Proteomes" id="UP000623467"/>
    </source>
</evidence>
<dbReference type="EMBL" id="JACAZH010000017">
    <property type="protein sequence ID" value="KAF7348326.1"/>
    <property type="molecule type" value="Genomic_DNA"/>
</dbReference>
<gene>
    <name evidence="2" type="ORF">MSAN_01786400</name>
</gene>
<evidence type="ECO:0000256" key="1">
    <source>
        <dbReference type="SAM" id="MobiDB-lite"/>
    </source>
</evidence>
<dbReference type="OrthoDB" id="2973168at2759"/>
<accession>A0A8H7CUC8</accession>
<feature type="region of interest" description="Disordered" evidence="1">
    <location>
        <begin position="1"/>
        <end position="32"/>
    </location>
</feature>